<evidence type="ECO:0000313" key="3">
    <source>
        <dbReference type="Proteomes" id="UP000001982"/>
    </source>
</evidence>
<dbReference type="EMBL" id="CP000302">
    <property type="protein sequence ID" value="ABE56053.1"/>
    <property type="molecule type" value="Genomic_DNA"/>
</dbReference>
<proteinExistence type="predicted"/>
<dbReference type="RefSeq" id="WP_011497203.1">
    <property type="nucleotide sequence ID" value="NC_007954.1"/>
</dbReference>
<feature type="transmembrane region" description="Helical" evidence="1">
    <location>
        <begin position="37"/>
        <end position="56"/>
    </location>
</feature>
<dbReference type="KEGG" id="sdn:Sden_2774"/>
<dbReference type="InterPro" id="IPR009883">
    <property type="entry name" value="YgfX"/>
</dbReference>
<feature type="transmembrane region" description="Helical" evidence="1">
    <location>
        <begin position="12"/>
        <end position="31"/>
    </location>
</feature>
<keyword evidence="1" id="KW-0812">Transmembrane</keyword>
<keyword evidence="1" id="KW-1133">Transmembrane helix</keyword>
<dbReference type="Pfam" id="PF07254">
    <property type="entry name" value="Cpta_toxin"/>
    <property type="match status" value="1"/>
</dbReference>
<reference evidence="2 3" key="1">
    <citation type="submission" date="2006-03" db="EMBL/GenBank/DDBJ databases">
        <title>Complete sequence of Shewanella denitrificans OS217.</title>
        <authorList>
            <consortium name="US DOE Joint Genome Institute"/>
            <person name="Copeland A."/>
            <person name="Lucas S."/>
            <person name="Lapidus A."/>
            <person name="Barry K."/>
            <person name="Detter J.C."/>
            <person name="Glavina del Rio T."/>
            <person name="Hammon N."/>
            <person name="Israni S."/>
            <person name="Dalin E."/>
            <person name="Tice H."/>
            <person name="Pitluck S."/>
            <person name="Brettin T."/>
            <person name="Bruce D."/>
            <person name="Han C."/>
            <person name="Tapia R."/>
            <person name="Gilna P."/>
            <person name="Kiss H."/>
            <person name="Schmutz J."/>
            <person name="Larimer F."/>
            <person name="Land M."/>
            <person name="Hauser L."/>
            <person name="Kyrpides N."/>
            <person name="Lykidis A."/>
            <person name="Richardson P."/>
        </authorList>
    </citation>
    <scope>NUCLEOTIDE SEQUENCE [LARGE SCALE GENOMIC DNA]</scope>
    <source>
        <strain evidence="3">OS217 / ATCC BAA-1090 / DSM 15013</strain>
    </source>
</reference>
<evidence type="ECO:0000256" key="1">
    <source>
        <dbReference type="SAM" id="Phobius"/>
    </source>
</evidence>
<accession>Q12KH3</accession>
<protein>
    <submittedName>
        <fullName evidence="2">Uncharacterized protein</fullName>
    </submittedName>
</protein>
<dbReference type="HOGENOM" id="CLU_1804886_0_0_6"/>
<gene>
    <name evidence="2" type="ordered locus">Sden_2774</name>
</gene>
<dbReference type="Proteomes" id="UP000001982">
    <property type="component" value="Chromosome"/>
</dbReference>
<organism evidence="2 3">
    <name type="scientific">Shewanella denitrificans (strain OS217 / ATCC BAA-1090 / DSM 15013)</name>
    <dbReference type="NCBI Taxonomy" id="318161"/>
    <lineage>
        <taxon>Bacteria</taxon>
        <taxon>Pseudomonadati</taxon>
        <taxon>Pseudomonadota</taxon>
        <taxon>Gammaproteobacteria</taxon>
        <taxon>Alteromonadales</taxon>
        <taxon>Shewanellaceae</taxon>
        <taxon>Shewanella</taxon>
    </lineage>
</organism>
<sequence length="149" mass="17001">MHYSFSLKSSRIQQGFLFGFGCLCFTSLWFWPSIDNVIYLGIRVLTGLIILSVFAYQGYRLTQWRWDIRLDSAGAGELRQCLALESQSFIQDKPAIVTPVMCVLFLTLSSEQGKDKASSQKRLLAVFVDMLNDTDYRHLCRILSSSAIR</sequence>
<keyword evidence="1" id="KW-0472">Membrane</keyword>
<evidence type="ECO:0000313" key="2">
    <source>
        <dbReference type="EMBL" id="ABE56053.1"/>
    </source>
</evidence>
<name>Q12KH3_SHEDO</name>
<dbReference type="AlphaFoldDB" id="Q12KH3"/>
<keyword evidence="3" id="KW-1185">Reference proteome</keyword>